<dbReference type="Pfam" id="PF11397">
    <property type="entry name" value="GlcNAc"/>
    <property type="match status" value="2"/>
</dbReference>
<dbReference type="EMBL" id="SHBH01000006">
    <property type="protein sequence ID" value="RZO26981.1"/>
    <property type="molecule type" value="Genomic_DNA"/>
</dbReference>
<protein>
    <recommendedName>
        <fullName evidence="3">Glycosyltransferase (GlcNAc)</fullName>
    </recommendedName>
</protein>
<name>A0A520N0I4_9GAMM</name>
<dbReference type="Proteomes" id="UP000319384">
    <property type="component" value="Unassembled WGS sequence"/>
</dbReference>
<proteinExistence type="predicted"/>
<sequence>MKIFISIASYQDPMLELTILNAYEKAKRPENLVFGVCDQSLEPLNLDTFKFNQQIKYHHVFPIESGGPCWARKEIQKNFKDEDYFLQIDSHMRFEEGWDEYLINYIKKIKSVNVSSHQLPIITCYPRAFEVIDFEAREFKLNNEVRTDAISYRKDSMFIKNNFCRQIGSIASEDIVHGYLIAAGCLFTTKDFIHQIPYDSDFYFYGEEISLMLRAFTRGFGIFHISALPIFHLYADHSNIKRKLHWDKEEDSKRKIKWHHREEKSIGKLNMLINSKVEGVYGLGKERTIKDYEYLSGVDLIEKVVVNEEKAFTAKFLSNIPWDKSPFMNQIDE</sequence>
<dbReference type="Gene3D" id="3.90.550.10">
    <property type="entry name" value="Spore Coat Polysaccharide Biosynthesis Protein SpsA, Chain A"/>
    <property type="match status" value="1"/>
</dbReference>
<evidence type="ECO:0008006" key="3">
    <source>
        <dbReference type="Google" id="ProtNLM"/>
    </source>
</evidence>
<reference evidence="1 2" key="1">
    <citation type="submission" date="2019-02" db="EMBL/GenBank/DDBJ databases">
        <title>Prokaryotic population dynamics and viral predation in marine succession experiment using metagenomics: the confinement effect.</title>
        <authorList>
            <person name="Haro-Moreno J.M."/>
            <person name="Rodriguez-Valera F."/>
            <person name="Lopez-Perez M."/>
        </authorList>
    </citation>
    <scope>NUCLEOTIDE SEQUENCE [LARGE SCALE GENOMIC DNA]</scope>
    <source>
        <strain evidence="1">MED-G162</strain>
    </source>
</reference>
<dbReference type="InterPro" id="IPR021067">
    <property type="entry name" value="Glycosyltransferase"/>
</dbReference>
<comment type="caution">
    <text evidence="1">The sequence shown here is derived from an EMBL/GenBank/DDBJ whole genome shotgun (WGS) entry which is preliminary data.</text>
</comment>
<dbReference type="SUPFAM" id="SSF53448">
    <property type="entry name" value="Nucleotide-diphospho-sugar transferases"/>
    <property type="match status" value="1"/>
</dbReference>
<evidence type="ECO:0000313" key="1">
    <source>
        <dbReference type="EMBL" id="RZO26981.1"/>
    </source>
</evidence>
<dbReference type="InterPro" id="IPR029044">
    <property type="entry name" value="Nucleotide-diphossugar_trans"/>
</dbReference>
<accession>A0A520N0I4</accession>
<dbReference type="AlphaFoldDB" id="A0A520N0I4"/>
<dbReference type="PANTHER" id="PTHR34496">
    <property type="entry name" value="GLCNAC TRANSFERASE-RELATED"/>
    <property type="match status" value="1"/>
</dbReference>
<organism evidence="1 2">
    <name type="scientific">SAR86 cluster bacterium</name>
    <dbReference type="NCBI Taxonomy" id="2030880"/>
    <lineage>
        <taxon>Bacteria</taxon>
        <taxon>Pseudomonadati</taxon>
        <taxon>Pseudomonadota</taxon>
        <taxon>Gammaproteobacteria</taxon>
        <taxon>SAR86 cluster</taxon>
    </lineage>
</organism>
<dbReference type="PANTHER" id="PTHR34496:SF10">
    <property type="entry name" value="GLCNAC TRANSFERASE"/>
    <property type="match status" value="1"/>
</dbReference>
<gene>
    <name evidence="1" type="ORF">EVA95_01265</name>
</gene>
<evidence type="ECO:0000313" key="2">
    <source>
        <dbReference type="Proteomes" id="UP000319384"/>
    </source>
</evidence>